<organism evidence="1 2">
    <name type="scientific">Saccharophagus degradans</name>
    <dbReference type="NCBI Taxonomy" id="86304"/>
    <lineage>
        <taxon>Bacteria</taxon>
        <taxon>Pseudomonadati</taxon>
        <taxon>Pseudomonadota</taxon>
        <taxon>Gammaproteobacteria</taxon>
        <taxon>Cellvibrionales</taxon>
        <taxon>Cellvibrionaceae</taxon>
        <taxon>Saccharophagus</taxon>
    </lineage>
</organism>
<dbReference type="AlphaFoldDB" id="A0AAW7XFE0"/>
<sequence>MVKISPDGKFTPYAAGLRSPAGFGINSEGAIFYTENQGDWVGSGRMTHLEYGDFAGHVESLNWTDDPLSPLKLKPT</sequence>
<protein>
    <submittedName>
        <fullName evidence="1">Uncharacterized protein</fullName>
    </submittedName>
</protein>
<dbReference type="Proteomes" id="UP001169760">
    <property type="component" value="Unassembled WGS sequence"/>
</dbReference>
<feature type="non-terminal residue" evidence="1">
    <location>
        <position position="76"/>
    </location>
</feature>
<evidence type="ECO:0000313" key="1">
    <source>
        <dbReference type="EMBL" id="MDO6425127.1"/>
    </source>
</evidence>
<accession>A0AAW7XFE0</accession>
<dbReference type="EMBL" id="JAUOPB010000295">
    <property type="protein sequence ID" value="MDO6425127.1"/>
    <property type="molecule type" value="Genomic_DNA"/>
</dbReference>
<proteinExistence type="predicted"/>
<comment type="caution">
    <text evidence="1">The sequence shown here is derived from an EMBL/GenBank/DDBJ whole genome shotgun (WGS) entry which is preliminary data.</text>
</comment>
<gene>
    <name evidence="1" type="ORF">Q4521_21795</name>
</gene>
<reference evidence="1" key="1">
    <citation type="submission" date="2023-07" db="EMBL/GenBank/DDBJ databases">
        <title>Genome content predicts the carbon catabolic preferences of heterotrophic bacteria.</title>
        <authorList>
            <person name="Gralka M."/>
        </authorList>
    </citation>
    <scope>NUCLEOTIDE SEQUENCE</scope>
    <source>
        <strain evidence="1">I3M17_2</strain>
    </source>
</reference>
<evidence type="ECO:0000313" key="2">
    <source>
        <dbReference type="Proteomes" id="UP001169760"/>
    </source>
</evidence>
<name>A0AAW7XFE0_9GAMM</name>